<accession>A0ABD2W8Z3</accession>
<evidence type="ECO:0000313" key="2">
    <source>
        <dbReference type="Proteomes" id="UP001627154"/>
    </source>
</evidence>
<dbReference type="AlphaFoldDB" id="A0ABD2W8Z3"/>
<proteinExistence type="predicted"/>
<evidence type="ECO:0000313" key="1">
    <source>
        <dbReference type="EMBL" id="KAL3389555.1"/>
    </source>
</evidence>
<gene>
    <name evidence="1" type="ORF">TKK_015762</name>
</gene>
<reference evidence="1 2" key="1">
    <citation type="journal article" date="2024" name="bioRxiv">
        <title>A reference genome for Trichogramma kaykai: A tiny desert-dwelling parasitoid wasp with competing sex-ratio distorters.</title>
        <authorList>
            <person name="Culotta J."/>
            <person name="Lindsey A.R."/>
        </authorList>
    </citation>
    <scope>NUCLEOTIDE SEQUENCE [LARGE SCALE GENOMIC DNA]</scope>
    <source>
        <strain evidence="1 2">KSX58</strain>
    </source>
</reference>
<dbReference type="EMBL" id="JBJJXI010000123">
    <property type="protein sequence ID" value="KAL3389555.1"/>
    <property type="molecule type" value="Genomic_DNA"/>
</dbReference>
<keyword evidence="2" id="KW-1185">Reference proteome</keyword>
<dbReference type="PANTHER" id="PTHR46409:SF1">
    <property type="entry name" value="HTH PSQ-TYPE DOMAIN-CONTAINING PROTEIN"/>
    <property type="match status" value="1"/>
</dbReference>
<dbReference type="PANTHER" id="PTHR46409">
    <property type="entry name" value="HTH PSQ-TYPE DOMAIN-CONTAINING PROTEIN"/>
    <property type="match status" value="1"/>
</dbReference>
<name>A0ABD2W8Z3_9HYME</name>
<organism evidence="1 2">
    <name type="scientific">Trichogramma kaykai</name>
    <dbReference type="NCBI Taxonomy" id="54128"/>
    <lineage>
        <taxon>Eukaryota</taxon>
        <taxon>Metazoa</taxon>
        <taxon>Ecdysozoa</taxon>
        <taxon>Arthropoda</taxon>
        <taxon>Hexapoda</taxon>
        <taxon>Insecta</taxon>
        <taxon>Pterygota</taxon>
        <taxon>Neoptera</taxon>
        <taxon>Endopterygota</taxon>
        <taxon>Hymenoptera</taxon>
        <taxon>Apocrita</taxon>
        <taxon>Proctotrupomorpha</taxon>
        <taxon>Chalcidoidea</taxon>
        <taxon>Trichogrammatidae</taxon>
        <taxon>Trichogramma</taxon>
    </lineage>
</organism>
<protein>
    <submittedName>
        <fullName evidence="1">Uncharacterized protein</fullName>
    </submittedName>
</protein>
<comment type="caution">
    <text evidence="1">The sequence shown here is derived from an EMBL/GenBank/DDBJ whole genome shotgun (WGS) entry which is preliminary data.</text>
</comment>
<dbReference type="Proteomes" id="UP001627154">
    <property type="component" value="Unassembled WGS sequence"/>
</dbReference>
<sequence>MLSDSDKSIRRNAVSTILNIRKEKSTSQTVFEVPPINFDAKHYSNLINWENSTESPLTKDLSNDELLRFVETHDSEAPIFLYPCHSQAVERGVKTVRETSLSVSSEDSHQALVRNKIEARLASNNPSSKSQLRVSSCIGDLVHQVDGKWFSPFHSRIRTFEAIHKFWV</sequence>